<comment type="caution">
    <text evidence="3">The sequence shown here is derived from an EMBL/GenBank/DDBJ whole genome shotgun (WGS) entry which is preliminary data.</text>
</comment>
<dbReference type="PANTHER" id="PTHR11820">
    <property type="entry name" value="ACYLPYRUVASE"/>
    <property type="match status" value="1"/>
</dbReference>
<evidence type="ECO:0000259" key="2">
    <source>
        <dbReference type="Pfam" id="PF01557"/>
    </source>
</evidence>
<feature type="domain" description="Fumarylacetoacetase-like C-terminal" evidence="2">
    <location>
        <begin position="4"/>
        <end position="153"/>
    </location>
</feature>
<accession>A0A6G4WFW8</accession>
<dbReference type="Gene3D" id="3.90.850.10">
    <property type="entry name" value="Fumarylacetoacetase-like, C-terminal domain"/>
    <property type="match status" value="1"/>
</dbReference>
<sequence>YSVGRILYEGELGIVIGKRCLNASIEEAQAAIFGYTCVNDLTAHAFLQAESGFTHWTRAKGLDRFAPFGPVIATGIDPAGLTIRTRVNGRERQSYSTSDLIFQPPELVSLISRGLTLLPGDLIASGTSTGVGPLPKDGAVEVEIDGIGVLTTRCAS</sequence>
<evidence type="ECO:0000313" key="4">
    <source>
        <dbReference type="Proteomes" id="UP001642900"/>
    </source>
</evidence>
<dbReference type="SUPFAM" id="SSF56529">
    <property type="entry name" value="FAH"/>
    <property type="match status" value="1"/>
</dbReference>
<dbReference type="RefSeq" id="WP_165031343.1">
    <property type="nucleotide sequence ID" value="NZ_JAAKZF010000036.1"/>
</dbReference>
<reference evidence="3 4" key="1">
    <citation type="submission" date="2020-02" db="EMBL/GenBank/DDBJ databases">
        <title>Genome sequence of strain CCNWXJ40-4.</title>
        <authorList>
            <person name="Gao J."/>
            <person name="Sun J."/>
        </authorList>
    </citation>
    <scope>NUCLEOTIDE SEQUENCE [LARGE SCALE GENOMIC DNA]</scope>
    <source>
        <strain evidence="3 4">CCNWXJ 40-4</strain>
    </source>
</reference>
<gene>
    <name evidence="3" type="ORF">G6N73_21485</name>
</gene>
<keyword evidence="1" id="KW-0479">Metal-binding</keyword>
<dbReference type="EMBL" id="JAAKZF010000036">
    <property type="protein sequence ID" value="NGO53705.1"/>
    <property type="molecule type" value="Genomic_DNA"/>
</dbReference>
<evidence type="ECO:0000313" key="3">
    <source>
        <dbReference type="EMBL" id="NGO53705.1"/>
    </source>
</evidence>
<dbReference type="InterPro" id="IPR011234">
    <property type="entry name" value="Fumarylacetoacetase-like_C"/>
</dbReference>
<organism evidence="3 4">
    <name type="scientific">Allomesorhizobium camelthorni</name>
    <dbReference type="NCBI Taxonomy" id="475069"/>
    <lineage>
        <taxon>Bacteria</taxon>
        <taxon>Pseudomonadati</taxon>
        <taxon>Pseudomonadota</taxon>
        <taxon>Alphaproteobacteria</taxon>
        <taxon>Hyphomicrobiales</taxon>
        <taxon>Phyllobacteriaceae</taxon>
        <taxon>Allomesorhizobium</taxon>
    </lineage>
</organism>
<keyword evidence="4" id="KW-1185">Reference proteome</keyword>
<feature type="non-terminal residue" evidence="3">
    <location>
        <position position="1"/>
    </location>
</feature>
<dbReference type="AlphaFoldDB" id="A0A6G4WFW8"/>
<name>A0A6G4WFW8_9HYPH</name>
<dbReference type="Pfam" id="PF01557">
    <property type="entry name" value="FAA_hydrolase"/>
    <property type="match status" value="1"/>
</dbReference>
<keyword evidence="3" id="KW-0378">Hydrolase</keyword>
<dbReference type="GO" id="GO:0046872">
    <property type="term" value="F:metal ion binding"/>
    <property type="evidence" value="ECO:0007669"/>
    <property type="project" value="UniProtKB-KW"/>
</dbReference>
<protein>
    <submittedName>
        <fullName evidence="3">Fumarylacetoacetate hydrolase family protein</fullName>
    </submittedName>
</protein>
<dbReference type="Proteomes" id="UP001642900">
    <property type="component" value="Unassembled WGS sequence"/>
</dbReference>
<dbReference type="PANTHER" id="PTHR11820:SF7">
    <property type="entry name" value="ACYLPYRUVASE FAHD1, MITOCHONDRIAL"/>
    <property type="match status" value="1"/>
</dbReference>
<dbReference type="GO" id="GO:0018773">
    <property type="term" value="F:acetylpyruvate hydrolase activity"/>
    <property type="evidence" value="ECO:0007669"/>
    <property type="project" value="TreeGrafter"/>
</dbReference>
<proteinExistence type="predicted"/>
<dbReference type="InterPro" id="IPR036663">
    <property type="entry name" value="Fumarylacetoacetase_C_sf"/>
</dbReference>
<evidence type="ECO:0000256" key="1">
    <source>
        <dbReference type="ARBA" id="ARBA00022723"/>
    </source>
</evidence>